<dbReference type="FunFam" id="1.10.10.10:FF:000328">
    <property type="entry name" value="Lactamase beta 2"/>
    <property type="match status" value="1"/>
</dbReference>
<sequence>MAAPKLTFLPQVKQLSPRVMRVLGLNPGHMTLQGTNTYIVGTGSKRVLIDTGEPNIPEYISLLKETLANLKASLEHVLITHWHYDHTGGVKEVQSINPNDPPLFSKFPRREPEASTAESDYSPVQYNYLSDGDVLETEGATLRVIYTPGHTDDHISLYLEEEGAIFSGDCILGEGTAVFEDLKEYMDSLQKLKTFKPKLIYPGHGPVLNDAMGAIEEYITHRMSREKQILDALTTSPRALTSMGIVKIIYKDVPEALWPMAENNVKLHLEKLRKENKIVIEARPGADDLHWKAVPSKI</sequence>
<accession>A0A1X7UMA9</accession>
<dbReference type="InterPro" id="IPR050662">
    <property type="entry name" value="Sec-metab_biosynth-thioest"/>
</dbReference>
<dbReference type="InterPro" id="IPR001279">
    <property type="entry name" value="Metallo-B-lactamas"/>
</dbReference>
<dbReference type="Gene3D" id="3.60.15.10">
    <property type="entry name" value="Ribonuclease Z/Hydroxyacylglutathione hydrolase-like"/>
    <property type="match status" value="1"/>
</dbReference>
<keyword evidence="2" id="KW-0479">Metal-binding</keyword>
<dbReference type="Pfam" id="PF17778">
    <property type="entry name" value="WHD_BLACT"/>
    <property type="match status" value="1"/>
</dbReference>
<dbReference type="OrthoDB" id="17458at2759"/>
<feature type="domain" description="Metallo-beta-lactamase" evidence="5">
    <location>
        <begin position="34"/>
        <end position="204"/>
    </location>
</feature>
<evidence type="ECO:0000256" key="2">
    <source>
        <dbReference type="ARBA" id="ARBA00022723"/>
    </source>
</evidence>
<dbReference type="SUPFAM" id="SSF56281">
    <property type="entry name" value="Metallo-hydrolase/oxidoreductase"/>
    <property type="match status" value="1"/>
</dbReference>
<dbReference type="GO" id="GO:0004521">
    <property type="term" value="F:RNA endonuclease activity"/>
    <property type="evidence" value="ECO:0007669"/>
    <property type="project" value="TreeGrafter"/>
</dbReference>
<keyword evidence="4" id="KW-0862">Zinc</keyword>
<dbReference type="InterPro" id="IPR041516">
    <property type="entry name" value="LACTB2_WH"/>
</dbReference>
<gene>
    <name evidence="6" type="primary">100641048</name>
</gene>
<dbReference type="Proteomes" id="UP000007879">
    <property type="component" value="Unassembled WGS sequence"/>
</dbReference>
<dbReference type="PANTHER" id="PTHR23131:SF0">
    <property type="entry name" value="ENDORIBONUCLEASE LACTB2"/>
    <property type="match status" value="1"/>
</dbReference>
<proteinExistence type="inferred from homology"/>
<keyword evidence="3" id="KW-0378">Hydrolase</keyword>
<reference evidence="6" key="2">
    <citation type="submission" date="2017-05" db="UniProtKB">
        <authorList>
            <consortium name="EnsemblMetazoa"/>
        </authorList>
    </citation>
    <scope>IDENTIFICATION</scope>
</reference>
<name>A0A1X7UMA9_AMPQE</name>
<dbReference type="InterPro" id="IPR036866">
    <property type="entry name" value="RibonucZ/Hydroxyglut_hydro"/>
</dbReference>
<dbReference type="GO" id="GO:0005759">
    <property type="term" value="C:mitochondrial matrix"/>
    <property type="evidence" value="ECO:0007669"/>
    <property type="project" value="TreeGrafter"/>
</dbReference>
<keyword evidence="7" id="KW-1185">Reference proteome</keyword>
<protein>
    <recommendedName>
        <fullName evidence="5">Metallo-beta-lactamase domain-containing protein</fullName>
    </recommendedName>
</protein>
<dbReference type="STRING" id="400682.A0A1X7UMA9"/>
<dbReference type="Gene3D" id="1.10.10.10">
    <property type="entry name" value="Winged helix-like DNA-binding domain superfamily/Winged helix DNA-binding domain"/>
    <property type="match status" value="1"/>
</dbReference>
<evidence type="ECO:0000256" key="4">
    <source>
        <dbReference type="ARBA" id="ARBA00022833"/>
    </source>
</evidence>
<evidence type="ECO:0000256" key="3">
    <source>
        <dbReference type="ARBA" id="ARBA00022801"/>
    </source>
</evidence>
<evidence type="ECO:0000256" key="1">
    <source>
        <dbReference type="ARBA" id="ARBA00006759"/>
    </source>
</evidence>
<dbReference type="eggNOG" id="KOG0813">
    <property type="taxonomic scope" value="Eukaryota"/>
</dbReference>
<dbReference type="EnsemblMetazoa" id="Aqu2.1.28639_001">
    <property type="protein sequence ID" value="Aqu2.1.28639_001"/>
    <property type="gene ID" value="Aqu2.1.28639"/>
</dbReference>
<dbReference type="KEGG" id="aqu:100641048"/>
<dbReference type="SMART" id="SM00849">
    <property type="entry name" value="Lactamase_B"/>
    <property type="match status" value="1"/>
</dbReference>
<dbReference type="Pfam" id="PF00753">
    <property type="entry name" value="Lactamase_B"/>
    <property type="match status" value="1"/>
</dbReference>
<dbReference type="FunFam" id="3.60.15.10:FF:000017">
    <property type="entry name" value="Lactamase beta 2"/>
    <property type="match status" value="1"/>
</dbReference>
<evidence type="ECO:0000313" key="6">
    <source>
        <dbReference type="EnsemblMetazoa" id="Aqu2.1.28639_001"/>
    </source>
</evidence>
<dbReference type="EnsemblMetazoa" id="XM_003387408.3">
    <property type="protein sequence ID" value="XP_003387456.1"/>
    <property type="gene ID" value="LOC100641048"/>
</dbReference>
<dbReference type="InParanoid" id="A0A1X7UMA9"/>
<dbReference type="AlphaFoldDB" id="A0A1X7UMA9"/>
<dbReference type="InterPro" id="IPR036388">
    <property type="entry name" value="WH-like_DNA-bd_sf"/>
</dbReference>
<evidence type="ECO:0000259" key="5">
    <source>
        <dbReference type="SMART" id="SM00849"/>
    </source>
</evidence>
<reference evidence="7" key="1">
    <citation type="journal article" date="2010" name="Nature">
        <title>The Amphimedon queenslandica genome and the evolution of animal complexity.</title>
        <authorList>
            <person name="Srivastava M."/>
            <person name="Simakov O."/>
            <person name="Chapman J."/>
            <person name="Fahey B."/>
            <person name="Gauthier M.E."/>
            <person name="Mitros T."/>
            <person name="Richards G.S."/>
            <person name="Conaco C."/>
            <person name="Dacre M."/>
            <person name="Hellsten U."/>
            <person name="Larroux C."/>
            <person name="Putnam N.H."/>
            <person name="Stanke M."/>
            <person name="Adamska M."/>
            <person name="Darling A."/>
            <person name="Degnan S.M."/>
            <person name="Oakley T.H."/>
            <person name="Plachetzki D.C."/>
            <person name="Zhai Y."/>
            <person name="Adamski M."/>
            <person name="Calcino A."/>
            <person name="Cummins S.F."/>
            <person name="Goodstein D.M."/>
            <person name="Harris C."/>
            <person name="Jackson D.J."/>
            <person name="Leys S.P."/>
            <person name="Shu S."/>
            <person name="Woodcroft B.J."/>
            <person name="Vervoort M."/>
            <person name="Kosik K.S."/>
            <person name="Manning G."/>
            <person name="Degnan B.M."/>
            <person name="Rokhsar D.S."/>
        </authorList>
    </citation>
    <scope>NUCLEOTIDE SEQUENCE [LARGE SCALE GENOMIC DNA]</scope>
</reference>
<dbReference type="CDD" id="cd07722">
    <property type="entry name" value="LACTB2-like_MBL-fold"/>
    <property type="match status" value="1"/>
</dbReference>
<dbReference type="OMA" id="WQAMDVV"/>
<dbReference type="GO" id="GO:0003727">
    <property type="term" value="F:single-stranded RNA binding"/>
    <property type="evidence" value="ECO:0007669"/>
    <property type="project" value="TreeGrafter"/>
</dbReference>
<evidence type="ECO:0000313" key="7">
    <source>
        <dbReference type="Proteomes" id="UP000007879"/>
    </source>
</evidence>
<dbReference type="GO" id="GO:0016787">
    <property type="term" value="F:hydrolase activity"/>
    <property type="evidence" value="ECO:0007669"/>
    <property type="project" value="UniProtKB-KW"/>
</dbReference>
<dbReference type="PANTHER" id="PTHR23131">
    <property type="entry name" value="ENDORIBONUCLEASE LACTB2"/>
    <property type="match status" value="1"/>
</dbReference>
<dbReference type="InterPro" id="IPR047921">
    <property type="entry name" value="LACTB2-like_MBL-fold"/>
</dbReference>
<organism evidence="6">
    <name type="scientific">Amphimedon queenslandica</name>
    <name type="common">Sponge</name>
    <dbReference type="NCBI Taxonomy" id="400682"/>
    <lineage>
        <taxon>Eukaryota</taxon>
        <taxon>Metazoa</taxon>
        <taxon>Porifera</taxon>
        <taxon>Demospongiae</taxon>
        <taxon>Heteroscleromorpha</taxon>
        <taxon>Haplosclerida</taxon>
        <taxon>Niphatidae</taxon>
        <taxon>Amphimedon</taxon>
    </lineage>
</organism>
<dbReference type="GO" id="GO:0046872">
    <property type="term" value="F:metal ion binding"/>
    <property type="evidence" value="ECO:0007669"/>
    <property type="project" value="UniProtKB-KW"/>
</dbReference>
<comment type="similarity">
    <text evidence="1">Belongs to the metallo-beta-lactamase superfamily. Glyoxalase II family.</text>
</comment>